<comment type="caution">
    <text evidence="1">The sequence shown here is derived from an EMBL/GenBank/DDBJ whole genome shotgun (WGS) entry which is preliminary data.</text>
</comment>
<name>A0AAV1ZTR0_9ARAC</name>
<keyword evidence="2" id="KW-1185">Reference proteome</keyword>
<dbReference type="AlphaFoldDB" id="A0AAV1ZTR0"/>
<proteinExistence type="predicted"/>
<dbReference type="EMBL" id="CAXIEN010000082">
    <property type="protein sequence ID" value="CAL1275087.1"/>
    <property type="molecule type" value="Genomic_DNA"/>
</dbReference>
<gene>
    <name evidence="1" type="ORF">LARSCL_LOCUS7877</name>
</gene>
<evidence type="ECO:0000313" key="2">
    <source>
        <dbReference type="Proteomes" id="UP001497382"/>
    </source>
</evidence>
<dbReference type="Proteomes" id="UP001497382">
    <property type="component" value="Unassembled WGS sequence"/>
</dbReference>
<evidence type="ECO:0000313" key="1">
    <source>
        <dbReference type="EMBL" id="CAL1275087.1"/>
    </source>
</evidence>
<protein>
    <submittedName>
        <fullName evidence="1">Uncharacterized protein</fullName>
    </submittedName>
</protein>
<accession>A0AAV1ZTR0</accession>
<reference evidence="1 2" key="1">
    <citation type="submission" date="2024-04" db="EMBL/GenBank/DDBJ databases">
        <authorList>
            <person name="Rising A."/>
            <person name="Reimegard J."/>
            <person name="Sonavane S."/>
            <person name="Akerstrom W."/>
            <person name="Nylinder S."/>
            <person name="Hedman E."/>
            <person name="Kallberg Y."/>
        </authorList>
    </citation>
    <scope>NUCLEOTIDE SEQUENCE [LARGE SCALE GENOMIC DNA]</scope>
</reference>
<sequence>MVLVATEGLSSRQGFISNEDDVTHQDDFLRQFIRVAIGRRFYDVPTYDELWLKVAAKNTDNIHVSSKTRTLSGRSNVGNRAT</sequence>
<organism evidence="1 2">
    <name type="scientific">Larinioides sclopetarius</name>
    <dbReference type="NCBI Taxonomy" id="280406"/>
    <lineage>
        <taxon>Eukaryota</taxon>
        <taxon>Metazoa</taxon>
        <taxon>Ecdysozoa</taxon>
        <taxon>Arthropoda</taxon>
        <taxon>Chelicerata</taxon>
        <taxon>Arachnida</taxon>
        <taxon>Araneae</taxon>
        <taxon>Araneomorphae</taxon>
        <taxon>Entelegynae</taxon>
        <taxon>Araneoidea</taxon>
        <taxon>Araneidae</taxon>
        <taxon>Larinioides</taxon>
    </lineage>
</organism>